<dbReference type="InterPro" id="IPR010985">
    <property type="entry name" value="Ribbon_hlx_hlx"/>
</dbReference>
<name>A0A1G6I7E3_9ACTN</name>
<proteinExistence type="predicted"/>
<dbReference type="AlphaFoldDB" id="A0A1G6I7E3"/>
<accession>A0A1G6I7E3</accession>
<dbReference type="RefSeq" id="WP_143013179.1">
    <property type="nucleotide sequence ID" value="NZ_FMZL01000002.1"/>
</dbReference>
<evidence type="ECO:0000313" key="3">
    <source>
        <dbReference type="EMBL" id="SDC02459.1"/>
    </source>
</evidence>
<dbReference type="Proteomes" id="UP000198528">
    <property type="component" value="Unassembled WGS sequence"/>
</dbReference>
<feature type="domain" description="CopG-like ribbon-helix-helix" evidence="2">
    <location>
        <begin position="9"/>
        <end position="41"/>
    </location>
</feature>
<keyword evidence="4" id="KW-1185">Reference proteome</keyword>
<feature type="region of interest" description="Disordered" evidence="1">
    <location>
        <begin position="85"/>
        <end position="108"/>
    </location>
</feature>
<sequence>MATLQVRDLPQDLYEGLSLAAKSQHRSLAQQTAHIIQLYLQGAPEGVDGTGRRVPVWMDWVGEDPAVVAQRRERRRRAFAEADTLGPVNVPDGFPSAEELVRADRDAR</sequence>
<evidence type="ECO:0000259" key="2">
    <source>
        <dbReference type="Pfam" id="PF07878"/>
    </source>
</evidence>
<organism evidence="3 4">
    <name type="scientific">Parafannyhessea umbonata</name>
    <dbReference type="NCBI Taxonomy" id="604330"/>
    <lineage>
        <taxon>Bacteria</taxon>
        <taxon>Bacillati</taxon>
        <taxon>Actinomycetota</taxon>
        <taxon>Coriobacteriia</taxon>
        <taxon>Coriobacteriales</taxon>
        <taxon>Atopobiaceae</taxon>
        <taxon>Parafannyhessea</taxon>
    </lineage>
</organism>
<evidence type="ECO:0000256" key="1">
    <source>
        <dbReference type="SAM" id="MobiDB-lite"/>
    </source>
</evidence>
<gene>
    <name evidence="3" type="ORF">SAMN04487824_10255</name>
</gene>
<feature type="compositionally biased region" description="Basic and acidic residues" evidence="1">
    <location>
        <begin position="99"/>
        <end position="108"/>
    </location>
</feature>
<protein>
    <recommendedName>
        <fullName evidence="2">CopG-like ribbon-helix-helix domain-containing protein</fullName>
    </recommendedName>
</protein>
<reference evidence="4" key="1">
    <citation type="submission" date="2016-10" db="EMBL/GenBank/DDBJ databases">
        <authorList>
            <person name="Varghese N."/>
            <person name="Submissions S."/>
        </authorList>
    </citation>
    <scope>NUCLEOTIDE SEQUENCE [LARGE SCALE GENOMIC DNA]</scope>
    <source>
        <strain evidence="4">DSM 22619</strain>
    </source>
</reference>
<dbReference type="STRING" id="604330.SAMN04489857_0239"/>
<dbReference type="SUPFAM" id="SSF47598">
    <property type="entry name" value="Ribbon-helix-helix"/>
    <property type="match status" value="1"/>
</dbReference>
<dbReference type="Pfam" id="PF07878">
    <property type="entry name" value="RHH_5"/>
    <property type="match status" value="1"/>
</dbReference>
<dbReference type="InterPro" id="IPR012869">
    <property type="entry name" value="RHH_5"/>
</dbReference>
<dbReference type="GO" id="GO:0006355">
    <property type="term" value="P:regulation of DNA-templated transcription"/>
    <property type="evidence" value="ECO:0007669"/>
    <property type="project" value="InterPro"/>
</dbReference>
<evidence type="ECO:0000313" key="4">
    <source>
        <dbReference type="Proteomes" id="UP000198528"/>
    </source>
</evidence>
<dbReference type="EMBL" id="FMZL01000002">
    <property type="protein sequence ID" value="SDC02459.1"/>
    <property type="molecule type" value="Genomic_DNA"/>
</dbReference>